<gene>
    <name evidence="2" type="ORF">NSO95_02550</name>
</gene>
<evidence type="ECO:0000313" key="2">
    <source>
        <dbReference type="EMBL" id="MCR2832815.1"/>
    </source>
</evidence>
<dbReference type="Proteomes" id="UP001206067">
    <property type="component" value="Unassembled WGS sequence"/>
</dbReference>
<evidence type="ECO:0008006" key="4">
    <source>
        <dbReference type="Google" id="ProtNLM"/>
    </source>
</evidence>
<evidence type="ECO:0000313" key="3">
    <source>
        <dbReference type="Proteomes" id="UP001206067"/>
    </source>
</evidence>
<name>A0ABT1XQA7_9SPHN</name>
<comment type="caution">
    <text evidence="2">The sequence shown here is derived from an EMBL/GenBank/DDBJ whole genome shotgun (WGS) entry which is preliminary data.</text>
</comment>
<reference evidence="2 3" key="1">
    <citation type="submission" date="2022-08" db="EMBL/GenBank/DDBJ databases">
        <title>Polyphasic taxonomy analysis of Qipengyuania sp.RS5-5.</title>
        <authorList>
            <person name="Xamxidin M."/>
            <person name="Wu M."/>
        </authorList>
    </citation>
    <scope>NUCLEOTIDE SEQUENCE [LARGE SCALE GENOMIC DNA]</scope>
    <source>
        <strain evidence="2 3">RS5-5</strain>
    </source>
</reference>
<dbReference type="EMBL" id="JANKHH010000001">
    <property type="protein sequence ID" value="MCR2832815.1"/>
    <property type="molecule type" value="Genomic_DNA"/>
</dbReference>
<proteinExistence type="predicted"/>
<keyword evidence="3" id="KW-1185">Reference proteome</keyword>
<organism evidence="2 3">
    <name type="scientific">Parerythrobacter lacustris</name>
    <dbReference type="NCBI Taxonomy" id="2969984"/>
    <lineage>
        <taxon>Bacteria</taxon>
        <taxon>Pseudomonadati</taxon>
        <taxon>Pseudomonadota</taxon>
        <taxon>Alphaproteobacteria</taxon>
        <taxon>Sphingomonadales</taxon>
        <taxon>Erythrobacteraceae</taxon>
        <taxon>Parerythrobacter</taxon>
    </lineage>
</organism>
<dbReference type="RefSeq" id="WP_257594572.1">
    <property type="nucleotide sequence ID" value="NZ_JANKHH010000001.1"/>
</dbReference>
<feature type="signal peptide" evidence="1">
    <location>
        <begin position="1"/>
        <end position="28"/>
    </location>
</feature>
<accession>A0ABT1XQA7</accession>
<sequence>MFSGRKIRSSLLIAGVATGLVLAGGAQAGVVVKSSGPSAGQYPPGKKLDDASSVTLKPGDTLTILADGGTRVISGPGTHRVAARGTSRRTTMATLTQQRPKERRIPTATRTGAALGTAPASNLWQVDVTKSGAMCLPDLSALTFFRPGGDQPSTYMLTAPGMIEHIHVAFPANESLVDMDSDTPTVKEGVDYVLTGPGGESSVISFKTLAEPATTGEALGLQLMENGCESQLELLTAKMMPQ</sequence>
<keyword evidence="1" id="KW-0732">Signal</keyword>
<feature type="chain" id="PRO_5047450777" description="Hedgehog/Intein (Hint) domain-containing protein" evidence="1">
    <location>
        <begin position="29"/>
        <end position="242"/>
    </location>
</feature>
<protein>
    <recommendedName>
        <fullName evidence="4">Hedgehog/Intein (Hint) domain-containing protein</fullName>
    </recommendedName>
</protein>
<evidence type="ECO:0000256" key="1">
    <source>
        <dbReference type="SAM" id="SignalP"/>
    </source>
</evidence>